<organism evidence="2 3">
    <name type="scientific">Araneus ventricosus</name>
    <name type="common">Orbweaver spider</name>
    <name type="synonym">Epeira ventricosa</name>
    <dbReference type="NCBI Taxonomy" id="182803"/>
    <lineage>
        <taxon>Eukaryota</taxon>
        <taxon>Metazoa</taxon>
        <taxon>Ecdysozoa</taxon>
        <taxon>Arthropoda</taxon>
        <taxon>Chelicerata</taxon>
        <taxon>Arachnida</taxon>
        <taxon>Araneae</taxon>
        <taxon>Araneomorphae</taxon>
        <taxon>Entelegynae</taxon>
        <taxon>Araneoidea</taxon>
        <taxon>Araneidae</taxon>
        <taxon>Araneus</taxon>
    </lineage>
</organism>
<comment type="caution">
    <text evidence="2">The sequence shown here is derived from an EMBL/GenBank/DDBJ whole genome shotgun (WGS) entry which is preliminary data.</text>
</comment>
<gene>
    <name evidence="2" type="ORF">AVEN_157166_1</name>
</gene>
<accession>A0A4Y2KR92</accession>
<proteinExistence type="predicted"/>
<evidence type="ECO:0000313" key="2">
    <source>
        <dbReference type="EMBL" id="GBN04177.1"/>
    </source>
</evidence>
<dbReference type="Proteomes" id="UP000499080">
    <property type="component" value="Unassembled WGS sequence"/>
</dbReference>
<evidence type="ECO:0000313" key="3">
    <source>
        <dbReference type="Proteomes" id="UP000499080"/>
    </source>
</evidence>
<protein>
    <submittedName>
        <fullName evidence="2">Uncharacterized protein</fullName>
    </submittedName>
</protein>
<feature type="region of interest" description="Disordered" evidence="1">
    <location>
        <begin position="9"/>
        <end position="33"/>
    </location>
</feature>
<dbReference type="OrthoDB" id="5877444at2759"/>
<dbReference type="EMBL" id="BGPR01004862">
    <property type="protein sequence ID" value="GBN04177.1"/>
    <property type="molecule type" value="Genomic_DNA"/>
</dbReference>
<name>A0A4Y2KR92_ARAVE</name>
<dbReference type="AlphaFoldDB" id="A0A4Y2KR92"/>
<evidence type="ECO:0000256" key="1">
    <source>
        <dbReference type="SAM" id="MobiDB-lite"/>
    </source>
</evidence>
<keyword evidence="3" id="KW-1185">Reference proteome</keyword>
<sequence>MIPSPILRVTRTREQDHTCPPKHQSPLNDSCGNSSSTEAGVLVAITCHGLTPPVGVPYSCGTVNPNSPCMKDGKQNFPKALNEAIEENVNGYPIYQRRAREPVKVGKHEIDNRWIVPYNPWLIKKFNAHINVEVCESKEF</sequence>
<dbReference type="PANTHER" id="PTHR10492">
    <property type="match status" value="1"/>
</dbReference>
<reference evidence="2 3" key="1">
    <citation type="journal article" date="2019" name="Sci. Rep.">
        <title>Orb-weaving spider Araneus ventricosus genome elucidates the spidroin gene catalogue.</title>
        <authorList>
            <person name="Kono N."/>
            <person name="Nakamura H."/>
            <person name="Ohtoshi R."/>
            <person name="Moran D.A.P."/>
            <person name="Shinohara A."/>
            <person name="Yoshida Y."/>
            <person name="Fujiwara M."/>
            <person name="Mori M."/>
            <person name="Tomita M."/>
            <person name="Arakawa K."/>
        </authorList>
    </citation>
    <scope>NUCLEOTIDE SEQUENCE [LARGE SCALE GENOMIC DNA]</scope>
</reference>